<evidence type="ECO:0000256" key="1">
    <source>
        <dbReference type="ARBA" id="ARBA00010088"/>
    </source>
</evidence>
<reference evidence="6 7" key="1">
    <citation type="submission" date="2019-01" db="EMBL/GenBank/DDBJ databases">
        <title>Agromyces.</title>
        <authorList>
            <person name="Li J."/>
        </authorList>
    </citation>
    <scope>NUCLEOTIDE SEQUENCE [LARGE SCALE GENOMIC DNA]</scope>
    <source>
        <strain evidence="6 7">DSM 23870</strain>
    </source>
</reference>
<dbReference type="AlphaFoldDB" id="A0A4Q2MFD1"/>
<feature type="domain" description="Epoxide hydrolase N-terminal" evidence="5">
    <location>
        <begin position="24"/>
        <end position="131"/>
    </location>
</feature>
<keyword evidence="7" id="KW-1185">Reference proteome</keyword>
<proteinExistence type="inferred from homology"/>
<dbReference type="InterPro" id="IPR010497">
    <property type="entry name" value="Epoxide_hydro_N"/>
</dbReference>
<feature type="active site" description="Nucleophile" evidence="4">
    <location>
        <position position="197"/>
    </location>
</feature>
<dbReference type="Gene3D" id="3.40.50.1820">
    <property type="entry name" value="alpha/beta hydrolase"/>
    <property type="match status" value="1"/>
</dbReference>
<dbReference type="OrthoDB" id="27092at2"/>
<feature type="active site" description="Proton acceptor" evidence="4">
    <location>
        <position position="369"/>
    </location>
</feature>
<protein>
    <submittedName>
        <fullName evidence="6">Epoxide hydrolase</fullName>
    </submittedName>
</protein>
<keyword evidence="2" id="KW-0058">Aromatic hydrocarbons catabolism</keyword>
<evidence type="ECO:0000313" key="7">
    <source>
        <dbReference type="Proteomes" id="UP000292686"/>
    </source>
</evidence>
<dbReference type="PRINTS" id="PR00412">
    <property type="entry name" value="EPOXHYDRLASE"/>
</dbReference>
<evidence type="ECO:0000313" key="6">
    <source>
        <dbReference type="EMBL" id="RXZ87870.1"/>
    </source>
</evidence>
<evidence type="ECO:0000256" key="2">
    <source>
        <dbReference type="ARBA" id="ARBA00022797"/>
    </source>
</evidence>
<dbReference type="GO" id="GO:0097176">
    <property type="term" value="P:epoxide metabolic process"/>
    <property type="evidence" value="ECO:0007669"/>
    <property type="project" value="TreeGrafter"/>
</dbReference>
<dbReference type="PANTHER" id="PTHR21661:SF35">
    <property type="entry name" value="EPOXIDE HYDROLASE"/>
    <property type="match status" value="1"/>
</dbReference>
<dbReference type="SUPFAM" id="SSF53474">
    <property type="entry name" value="alpha/beta-Hydrolases"/>
    <property type="match status" value="1"/>
</dbReference>
<dbReference type="InterPro" id="IPR016292">
    <property type="entry name" value="Epoxide_hydrolase"/>
</dbReference>
<dbReference type="InterPro" id="IPR000639">
    <property type="entry name" value="Epox_hydrolase-like"/>
</dbReference>
<dbReference type="PANTHER" id="PTHR21661">
    <property type="entry name" value="EPOXIDE HYDROLASE 1-RELATED"/>
    <property type="match status" value="1"/>
</dbReference>
<keyword evidence="3 6" id="KW-0378">Hydrolase</keyword>
<organism evidence="6 7">
    <name type="scientific">Agromyces atrinae</name>
    <dbReference type="NCBI Taxonomy" id="592376"/>
    <lineage>
        <taxon>Bacteria</taxon>
        <taxon>Bacillati</taxon>
        <taxon>Actinomycetota</taxon>
        <taxon>Actinomycetes</taxon>
        <taxon>Micrococcales</taxon>
        <taxon>Microbacteriaceae</taxon>
        <taxon>Agromyces</taxon>
    </lineage>
</organism>
<evidence type="ECO:0000256" key="3">
    <source>
        <dbReference type="ARBA" id="ARBA00022801"/>
    </source>
</evidence>
<name>A0A4Q2MFD1_9MICO</name>
<comment type="similarity">
    <text evidence="1">Belongs to the peptidase S33 family.</text>
</comment>
<dbReference type="InterPro" id="IPR029058">
    <property type="entry name" value="AB_hydrolase_fold"/>
</dbReference>
<dbReference type="Proteomes" id="UP000292686">
    <property type="component" value="Unassembled WGS sequence"/>
</dbReference>
<evidence type="ECO:0000256" key="4">
    <source>
        <dbReference type="PIRSR" id="PIRSR001112-1"/>
    </source>
</evidence>
<dbReference type="Pfam" id="PF06441">
    <property type="entry name" value="EHN"/>
    <property type="match status" value="1"/>
</dbReference>
<gene>
    <name evidence="6" type="ORF">ESP50_01320</name>
</gene>
<dbReference type="GO" id="GO:0004301">
    <property type="term" value="F:epoxide hydrolase activity"/>
    <property type="evidence" value="ECO:0007669"/>
    <property type="project" value="TreeGrafter"/>
</dbReference>
<dbReference type="PIRSF" id="PIRSF001112">
    <property type="entry name" value="Epoxide_hydrolase"/>
    <property type="match status" value="1"/>
</dbReference>
<dbReference type="EMBL" id="SDPM01000001">
    <property type="protein sequence ID" value="RXZ87870.1"/>
    <property type="molecule type" value="Genomic_DNA"/>
</dbReference>
<comment type="caution">
    <text evidence="6">The sequence shown here is derived from an EMBL/GenBank/DDBJ whole genome shotgun (WGS) entry which is preliminary data.</text>
</comment>
<accession>A0A4Q2MFD1</accession>
<evidence type="ECO:0000259" key="5">
    <source>
        <dbReference type="Pfam" id="PF06441"/>
    </source>
</evidence>
<sequence length="395" mass="43488">MSRRPKRDRPAASVGCRRYAPGMEQFRWEVGEADLDELRRRAREARFPRPIGDAAAESGLTLDRLEALVARWGGDFDWRAVEGRLNEVPQFTTVIDGQLIHFARIEGVGTPRARRVPIIVFHGWPYSFIEMLPLAIELAGTEVDGVVFDVVVPSLPGYGPSAALDGAPFTGPVVAELMHSLMTDVLGYSRYLSYGEDVGSTTSDFLAALHPESVAGLIATHAAFPPPSRANDLTPVEQRWVDWHDGEWKRASAYAALQSTRPETLAVALSDSPAGLAAWIIEKLLAWSGPGDWWSDDELLTTASLYWFTGSIGSSFAAYRDYRLQPELPLVSVPVAVAVQHGERGFPRSYAERTYTDIRQWADLPTGGHFSAWQTPQLVAAEIRSFAVGHFDPVG</sequence>
<feature type="active site" description="Proton donor" evidence="4">
    <location>
        <position position="319"/>
    </location>
</feature>